<dbReference type="Gene3D" id="3.20.20.30">
    <property type="entry name" value="Luciferase-like domain"/>
    <property type="match status" value="1"/>
</dbReference>
<dbReference type="NCBIfam" id="TIGR03617">
    <property type="entry name" value="F420_MSMEG_2256"/>
    <property type="match status" value="1"/>
</dbReference>
<dbReference type="InterPro" id="IPR036661">
    <property type="entry name" value="Luciferase-like_sf"/>
</dbReference>
<evidence type="ECO:0000313" key="2">
    <source>
        <dbReference type="EMBL" id="GCD97489.1"/>
    </source>
</evidence>
<protein>
    <submittedName>
        <fullName evidence="2">LLM class F420-dependent oxidoreductase</fullName>
    </submittedName>
</protein>
<sequence length="359" mass="39195">MTPSPPTPRRLTPPQLDVMAAGLTLRDMQRAAAATEHAGFDGLWLTEGGRTAYTAATAAALATENLTVGTGIAVAFARSPMVTASAAWELAEATGGRFVLGLGTQVRPHIERRYSAEFDRPGPRLREYVGALRAIWAAFRGEERLRFKGDFYRFTLMTPEWTPGGSIADPPIYLAGVNPWMLRMIGEVADGLHVHPLHSVRYIEEVVRPELAAGGAADDFALVCPVMTATGDTDEEIETEREKLRLRLAFYGSTPGYSKVFETHGWNDLQPRLNRLFAAKDRTGMAAAIPDEVLDTLTVSAPWDDLAESLMTRYRGVATRVVAYSAVSNWRESPDVVERWAGVARAFHAPGQRKGTPAG</sequence>
<comment type="caution">
    <text evidence="2">The sequence shown here is derived from an EMBL/GenBank/DDBJ whole genome shotgun (WGS) entry which is preliminary data.</text>
</comment>
<gene>
    <name evidence="2" type="ORF">EHYA_05181</name>
</gene>
<keyword evidence="3" id="KW-1185">Reference proteome</keyword>
<proteinExistence type="predicted"/>
<dbReference type="EMBL" id="BIFH01000024">
    <property type="protein sequence ID" value="GCD97489.1"/>
    <property type="molecule type" value="Genomic_DNA"/>
</dbReference>
<dbReference type="SUPFAM" id="SSF51679">
    <property type="entry name" value="Bacterial luciferase-like"/>
    <property type="match status" value="1"/>
</dbReference>
<dbReference type="AlphaFoldDB" id="A0A401YSD7"/>
<dbReference type="PANTHER" id="PTHR43244">
    <property type="match status" value="1"/>
</dbReference>
<dbReference type="InterPro" id="IPR050564">
    <property type="entry name" value="F420-G6PD/mer"/>
</dbReference>
<dbReference type="Proteomes" id="UP000286931">
    <property type="component" value="Unassembled WGS sequence"/>
</dbReference>
<feature type="domain" description="Luciferase-like" evidence="1">
    <location>
        <begin position="18"/>
        <end position="317"/>
    </location>
</feature>
<dbReference type="InterPro" id="IPR011251">
    <property type="entry name" value="Luciferase-like_dom"/>
</dbReference>
<dbReference type="GO" id="GO:0016705">
    <property type="term" value="F:oxidoreductase activity, acting on paired donors, with incorporation or reduction of molecular oxygen"/>
    <property type="evidence" value="ECO:0007669"/>
    <property type="project" value="InterPro"/>
</dbReference>
<name>A0A401YSD7_9ACTN</name>
<organism evidence="2 3">
    <name type="scientific">Embleya hyalina</name>
    <dbReference type="NCBI Taxonomy" id="516124"/>
    <lineage>
        <taxon>Bacteria</taxon>
        <taxon>Bacillati</taxon>
        <taxon>Actinomycetota</taxon>
        <taxon>Actinomycetes</taxon>
        <taxon>Kitasatosporales</taxon>
        <taxon>Streptomycetaceae</taxon>
        <taxon>Embleya</taxon>
    </lineage>
</organism>
<dbReference type="InterPro" id="IPR019919">
    <property type="entry name" value="Lucif-like_OxRdtase_MSMEG_2256"/>
</dbReference>
<dbReference type="Pfam" id="PF00296">
    <property type="entry name" value="Bac_luciferase"/>
    <property type="match status" value="1"/>
</dbReference>
<evidence type="ECO:0000313" key="3">
    <source>
        <dbReference type="Proteomes" id="UP000286931"/>
    </source>
</evidence>
<reference evidence="2 3" key="1">
    <citation type="submission" date="2018-12" db="EMBL/GenBank/DDBJ databases">
        <title>Draft genome sequence of Embleya hyalina NBRC 13850T.</title>
        <authorList>
            <person name="Komaki H."/>
            <person name="Hosoyama A."/>
            <person name="Kimura A."/>
            <person name="Ichikawa N."/>
            <person name="Tamura T."/>
        </authorList>
    </citation>
    <scope>NUCLEOTIDE SEQUENCE [LARGE SCALE GENOMIC DNA]</scope>
    <source>
        <strain evidence="2 3">NBRC 13850</strain>
    </source>
</reference>
<accession>A0A401YSD7</accession>
<dbReference type="CDD" id="cd01097">
    <property type="entry name" value="Tetrahydromethanopterin_reductase"/>
    <property type="match status" value="1"/>
</dbReference>
<dbReference type="PANTHER" id="PTHR43244:SF2">
    <property type="entry name" value="CONSERVED HYPOTHETICAL ALANINE AND PROLINE-RICH PROTEIN"/>
    <property type="match status" value="1"/>
</dbReference>
<evidence type="ECO:0000259" key="1">
    <source>
        <dbReference type="Pfam" id="PF00296"/>
    </source>
</evidence>